<evidence type="ECO:0000256" key="8">
    <source>
        <dbReference type="SAM" id="MobiDB-lite"/>
    </source>
</evidence>
<reference evidence="11 12" key="1">
    <citation type="journal article" date="2021" name="Commun. Biol.">
        <title>The genome of Shorea leprosula (Dipterocarpaceae) highlights the ecological relevance of drought in aseasonal tropical rainforests.</title>
        <authorList>
            <person name="Ng K.K.S."/>
            <person name="Kobayashi M.J."/>
            <person name="Fawcett J.A."/>
            <person name="Hatakeyama M."/>
            <person name="Paape T."/>
            <person name="Ng C.H."/>
            <person name="Ang C.C."/>
            <person name="Tnah L.H."/>
            <person name="Lee C.T."/>
            <person name="Nishiyama T."/>
            <person name="Sese J."/>
            <person name="O'Brien M.J."/>
            <person name="Copetti D."/>
            <person name="Mohd Noor M.I."/>
            <person name="Ong R.C."/>
            <person name="Putra M."/>
            <person name="Sireger I.Z."/>
            <person name="Indrioko S."/>
            <person name="Kosugi Y."/>
            <person name="Izuno A."/>
            <person name="Isagi Y."/>
            <person name="Lee S.L."/>
            <person name="Shimizu K.K."/>
        </authorList>
    </citation>
    <scope>NUCLEOTIDE SEQUENCE [LARGE SCALE GENOMIC DNA]</scope>
    <source>
        <strain evidence="11">214</strain>
    </source>
</reference>
<comment type="caution">
    <text evidence="11">The sequence shown here is derived from an EMBL/GenBank/DDBJ whole genome shotgun (WGS) entry which is preliminary data.</text>
</comment>
<dbReference type="AlphaFoldDB" id="A0AAV5MI21"/>
<comment type="subcellular location">
    <subcellularLocation>
        <location evidence="1">Chromosome</location>
    </subcellularLocation>
</comment>
<dbReference type="GO" id="GO:0005694">
    <property type="term" value="C:chromosome"/>
    <property type="evidence" value="ECO:0007669"/>
    <property type="project" value="UniProtKB-SubCell"/>
</dbReference>
<gene>
    <name evidence="11" type="ORF">SLEP1_g54951</name>
</gene>
<dbReference type="PROSITE" id="PS50280">
    <property type="entry name" value="SET"/>
    <property type="match status" value="1"/>
</dbReference>
<dbReference type="PROSITE" id="PS50868">
    <property type="entry name" value="POST_SET"/>
    <property type="match status" value="1"/>
</dbReference>
<accession>A0AAV5MI21</accession>
<dbReference type="Proteomes" id="UP001054252">
    <property type="component" value="Unassembled WGS sequence"/>
</dbReference>
<dbReference type="GO" id="GO:0008168">
    <property type="term" value="F:methyltransferase activity"/>
    <property type="evidence" value="ECO:0007669"/>
    <property type="project" value="UniProtKB-KW"/>
</dbReference>
<keyword evidence="4" id="KW-0808">Transferase</keyword>
<proteinExistence type="predicted"/>
<evidence type="ECO:0000259" key="10">
    <source>
        <dbReference type="PROSITE" id="PS50868"/>
    </source>
</evidence>
<evidence type="ECO:0000313" key="11">
    <source>
        <dbReference type="EMBL" id="GKV48117.1"/>
    </source>
</evidence>
<dbReference type="InterPro" id="IPR003616">
    <property type="entry name" value="Post-SET_dom"/>
</dbReference>
<keyword evidence="12" id="KW-1185">Reference proteome</keyword>
<evidence type="ECO:0008006" key="13">
    <source>
        <dbReference type="Google" id="ProtNLM"/>
    </source>
</evidence>
<feature type="domain" description="SET" evidence="9">
    <location>
        <begin position="197"/>
        <end position="329"/>
    </location>
</feature>
<feature type="region of interest" description="Disordered" evidence="8">
    <location>
        <begin position="102"/>
        <end position="130"/>
    </location>
</feature>
<dbReference type="EMBL" id="BPVZ01000246">
    <property type="protein sequence ID" value="GKV48117.1"/>
    <property type="molecule type" value="Genomic_DNA"/>
</dbReference>
<dbReference type="Pfam" id="PF00856">
    <property type="entry name" value="SET"/>
    <property type="match status" value="1"/>
</dbReference>
<keyword evidence="6" id="KW-0479">Metal-binding</keyword>
<protein>
    <recommendedName>
        <fullName evidence="13">Histone-lysine N-methyltransferase SUVR3</fullName>
    </recommendedName>
</protein>
<dbReference type="GO" id="GO:0046872">
    <property type="term" value="F:metal ion binding"/>
    <property type="evidence" value="ECO:0007669"/>
    <property type="project" value="UniProtKB-KW"/>
</dbReference>
<dbReference type="PANTHER" id="PTHR46223:SF3">
    <property type="entry name" value="HISTONE-LYSINE N-METHYLTRANSFERASE SET-23"/>
    <property type="match status" value="1"/>
</dbReference>
<evidence type="ECO:0000256" key="5">
    <source>
        <dbReference type="ARBA" id="ARBA00022691"/>
    </source>
</evidence>
<feature type="compositionally biased region" description="Low complexity" evidence="8">
    <location>
        <begin position="102"/>
        <end position="112"/>
    </location>
</feature>
<evidence type="ECO:0000256" key="1">
    <source>
        <dbReference type="ARBA" id="ARBA00004286"/>
    </source>
</evidence>
<sequence length="356" mass="39677">MSRQQPKKCCQEQQLEEQTQFLNHHFLQCAELVLPWLTPQELAAISSTCKTFRQYSKSVTLRRSLDASRSFETFPVPFYNLVDQHPYAYFIYTPSQFIPSSSSSPQRQSWGSKLDPSLSNDPVAEMGPEGNKVSLVDEKGENEYGCDCERCEKVSDENVFGCPCMDSEGLEIVNECGPSCGCGLECVNRLTQRGILVKLKVLRDLRKGWGLYAAQSIQEGQFVCEYAGELLTTKEARKRQQIYDQLASAGQFSSALLVVREHLPSGKACLRVNIDATRVGNVARFINHSCDGGNLSTVLVRSSGALVPRLCFFASKDIREDEELTFSYGETRVRSNGLKCFCGSSCCFGTLPSEHT</sequence>
<name>A0AAV5MI21_9ROSI</name>
<feature type="domain" description="Post-SET" evidence="10">
    <location>
        <begin position="336"/>
        <end position="352"/>
    </location>
</feature>
<evidence type="ECO:0000259" key="9">
    <source>
        <dbReference type="PROSITE" id="PS50280"/>
    </source>
</evidence>
<evidence type="ECO:0000313" key="12">
    <source>
        <dbReference type="Proteomes" id="UP001054252"/>
    </source>
</evidence>
<dbReference type="InterPro" id="IPR050973">
    <property type="entry name" value="H3K9_Histone-Lys_N-MTase"/>
</dbReference>
<dbReference type="SUPFAM" id="SSF82199">
    <property type="entry name" value="SET domain"/>
    <property type="match status" value="1"/>
</dbReference>
<organism evidence="11 12">
    <name type="scientific">Rubroshorea leprosula</name>
    <dbReference type="NCBI Taxonomy" id="152421"/>
    <lineage>
        <taxon>Eukaryota</taxon>
        <taxon>Viridiplantae</taxon>
        <taxon>Streptophyta</taxon>
        <taxon>Embryophyta</taxon>
        <taxon>Tracheophyta</taxon>
        <taxon>Spermatophyta</taxon>
        <taxon>Magnoliopsida</taxon>
        <taxon>eudicotyledons</taxon>
        <taxon>Gunneridae</taxon>
        <taxon>Pentapetalae</taxon>
        <taxon>rosids</taxon>
        <taxon>malvids</taxon>
        <taxon>Malvales</taxon>
        <taxon>Dipterocarpaceae</taxon>
        <taxon>Rubroshorea</taxon>
    </lineage>
</organism>
<keyword evidence="5" id="KW-0949">S-adenosyl-L-methionine</keyword>
<evidence type="ECO:0000256" key="2">
    <source>
        <dbReference type="ARBA" id="ARBA00022454"/>
    </source>
</evidence>
<keyword evidence="2" id="KW-0158">Chromosome</keyword>
<evidence type="ECO:0000256" key="4">
    <source>
        <dbReference type="ARBA" id="ARBA00022679"/>
    </source>
</evidence>
<evidence type="ECO:0000256" key="7">
    <source>
        <dbReference type="ARBA" id="ARBA00022833"/>
    </source>
</evidence>
<dbReference type="Gene3D" id="2.170.270.10">
    <property type="entry name" value="SET domain"/>
    <property type="match status" value="1"/>
</dbReference>
<evidence type="ECO:0000256" key="3">
    <source>
        <dbReference type="ARBA" id="ARBA00022603"/>
    </source>
</evidence>
<keyword evidence="3" id="KW-0489">Methyltransferase</keyword>
<keyword evidence="7" id="KW-0862">Zinc</keyword>
<dbReference type="InterPro" id="IPR046341">
    <property type="entry name" value="SET_dom_sf"/>
</dbReference>
<dbReference type="GO" id="GO:0032259">
    <property type="term" value="P:methylation"/>
    <property type="evidence" value="ECO:0007669"/>
    <property type="project" value="UniProtKB-KW"/>
</dbReference>
<dbReference type="InterPro" id="IPR001214">
    <property type="entry name" value="SET_dom"/>
</dbReference>
<dbReference type="SMART" id="SM00317">
    <property type="entry name" value="SET"/>
    <property type="match status" value="1"/>
</dbReference>
<dbReference type="PANTHER" id="PTHR46223">
    <property type="entry name" value="HISTONE-LYSINE N-METHYLTRANSFERASE SUV39H"/>
    <property type="match status" value="1"/>
</dbReference>
<evidence type="ECO:0000256" key="6">
    <source>
        <dbReference type="ARBA" id="ARBA00022723"/>
    </source>
</evidence>